<dbReference type="EnsemblPlants" id="AET7Gv20483300.1">
    <property type="protein sequence ID" value="AET7Gv20483300.1"/>
    <property type="gene ID" value="AET7Gv20483300"/>
</dbReference>
<evidence type="ECO:0000256" key="1">
    <source>
        <dbReference type="ARBA" id="ARBA00008668"/>
    </source>
</evidence>
<accession>A0A453R6D4</accession>
<reference evidence="4" key="5">
    <citation type="journal article" date="2021" name="G3 (Bethesda)">
        <title>Aegilops tauschii genome assembly Aet v5.0 features greater sequence contiguity and improved annotation.</title>
        <authorList>
            <person name="Wang L."/>
            <person name="Zhu T."/>
            <person name="Rodriguez J.C."/>
            <person name="Deal K.R."/>
            <person name="Dubcovsky J."/>
            <person name="McGuire P.E."/>
            <person name="Lux T."/>
            <person name="Spannagl M."/>
            <person name="Mayer K.F.X."/>
            <person name="Baldrich P."/>
            <person name="Meyers B.C."/>
            <person name="Huo N."/>
            <person name="Gu Y.Q."/>
            <person name="Zhou H."/>
            <person name="Devos K.M."/>
            <person name="Bennetzen J.L."/>
            <person name="Unver T."/>
            <person name="Budak H."/>
            <person name="Gulick P.J."/>
            <person name="Galiba G."/>
            <person name="Kalapos B."/>
            <person name="Nelson D.R."/>
            <person name="Li P."/>
            <person name="You F.M."/>
            <person name="Luo M.C."/>
            <person name="Dvorak J."/>
        </authorList>
    </citation>
    <scope>NUCLEOTIDE SEQUENCE [LARGE SCALE GENOMIC DNA]</scope>
    <source>
        <strain evidence="4">cv. AL8/78</strain>
    </source>
</reference>
<evidence type="ECO:0000256" key="2">
    <source>
        <dbReference type="ARBA" id="ARBA00022801"/>
    </source>
</evidence>
<dbReference type="GO" id="GO:0016788">
    <property type="term" value="F:hydrolase activity, acting on ester bonds"/>
    <property type="evidence" value="ECO:0007669"/>
    <property type="project" value="InterPro"/>
</dbReference>
<sequence>LRLLHGLGARRVTFFGLGPMGCIPLQRLLQRSSTACQESTNKYFSKKKESTNKLALSFNKQAGAVIKQLAASLPNATFQFGDVYDYFQDIIDRPYMHGFNNSHAPCCTLGKVRPTLTCTPLS</sequence>
<protein>
    <recommendedName>
        <fullName evidence="6">GDSL esterase/lipase</fullName>
    </recommendedName>
</protein>
<dbReference type="PANTHER" id="PTHR45648">
    <property type="entry name" value="GDSL LIPASE/ACYLHYDROLASE FAMILY PROTEIN (AFU_ORTHOLOGUE AFUA_4G14700)"/>
    <property type="match status" value="1"/>
</dbReference>
<name>A0A453R6D4_AEGTS</name>
<dbReference type="InterPro" id="IPR001087">
    <property type="entry name" value="GDSL"/>
</dbReference>
<reference evidence="5" key="1">
    <citation type="journal article" date="2014" name="Science">
        <title>Ancient hybridizations among the ancestral genomes of bread wheat.</title>
        <authorList>
            <consortium name="International Wheat Genome Sequencing Consortium,"/>
            <person name="Marcussen T."/>
            <person name="Sandve S.R."/>
            <person name="Heier L."/>
            <person name="Spannagl M."/>
            <person name="Pfeifer M."/>
            <person name="Jakobsen K.S."/>
            <person name="Wulff B.B."/>
            <person name="Steuernagel B."/>
            <person name="Mayer K.F."/>
            <person name="Olsen O.A."/>
        </authorList>
    </citation>
    <scope>NUCLEOTIDE SEQUENCE [LARGE SCALE GENOMIC DNA]</scope>
    <source>
        <strain evidence="5">cv. AL8/78</strain>
    </source>
</reference>
<proteinExistence type="inferred from homology"/>
<dbReference type="Gramene" id="AET7Gv20483300.1">
    <property type="protein sequence ID" value="AET7Gv20483300.1"/>
    <property type="gene ID" value="AET7Gv20483300"/>
</dbReference>
<reference evidence="5" key="2">
    <citation type="journal article" date="2017" name="Nat. Plants">
        <title>The Aegilops tauschii genome reveals multiple impacts of transposons.</title>
        <authorList>
            <person name="Zhao G."/>
            <person name="Zou C."/>
            <person name="Li K."/>
            <person name="Wang K."/>
            <person name="Li T."/>
            <person name="Gao L."/>
            <person name="Zhang X."/>
            <person name="Wang H."/>
            <person name="Yang Z."/>
            <person name="Liu X."/>
            <person name="Jiang W."/>
            <person name="Mao L."/>
            <person name="Kong X."/>
            <person name="Jiao Y."/>
            <person name="Jia J."/>
        </authorList>
    </citation>
    <scope>NUCLEOTIDE SEQUENCE [LARGE SCALE GENOMIC DNA]</scope>
    <source>
        <strain evidence="5">cv. AL8/78</strain>
    </source>
</reference>
<keyword evidence="5" id="KW-1185">Reference proteome</keyword>
<dbReference type="Pfam" id="PF00657">
    <property type="entry name" value="Lipase_GDSL"/>
    <property type="match status" value="1"/>
</dbReference>
<keyword evidence="3" id="KW-0442">Lipid degradation</keyword>
<evidence type="ECO:0000313" key="5">
    <source>
        <dbReference type="Proteomes" id="UP000015105"/>
    </source>
</evidence>
<reference evidence="4" key="3">
    <citation type="journal article" date="2017" name="Nature">
        <title>Genome sequence of the progenitor of the wheat D genome Aegilops tauschii.</title>
        <authorList>
            <person name="Luo M.C."/>
            <person name="Gu Y.Q."/>
            <person name="Puiu D."/>
            <person name="Wang H."/>
            <person name="Twardziok S.O."/>
            <person name="Deal K.R."/>
            <person name="Huo N."/>
            <person name="Zhu T."/>
            <person name="Wang L."/>
            <person name="Wang Y."/>
            <person name="McGuire P.E."/>
            <person name="Liu S."/>
            <person name="Long H."/>
            <person name="Ramasamy R.K."/>
            <person name="Rodriguez J.C."/>
            <person name="Van S.L."/>
            <person name="Yuan L."/>
            <person name="Wang Z."/>
            <person name="Xia Z."/>
            <person name="Xiao L."/>
            <person name="Anderson O.D."/>
            <person name="Ouyang S."/>
            <person name="Liang Y."/>
            <person name="Zimin A.V."/>
            <person name="Pertea G."/>
            <person name="Qi P."/>
            <person name="Bennetzen J.L."/>
            <person name="Dai X."/>
            <person name="Dawson M.W."/>
            <person name="Muller H.G."/>
            <person name="Kugler K."/>
            <person name="Rivarola-Duarte L."/>
            <person name="Spannagl M."/>
            <person name="Mayer K.F.X."/>
            <person name="Lu F.H."/>
            <person name="Bevan M.W."/>
            <person name="Leroy P."/>
            <person name="Li P."/>
            <person name="You F.M."/>
            <person name="Sun Q."/>
            <person name="Liu Z."/>
            <person name="Lyons E."/>
            <person name="Wicker T."/>
            <person name="Salzberg S.L."/>
            <person name="Devos K.M."/>
            <person name="Dvorak J."/>
        </authorList>
    </citation>
    <scope>NUCLEOTIDE SEQUENCE [LARGE SCALE GENOMIC DNA]</scope>
    <source>
        <strain evidence="4">cv. AL8/78</strain>
    </source>
</reference>
<evidence type="ECO:0000313" key="4">
    <source>
        <dbReference type="EnsemblPlants" id="AET7Gv20483300.1"/>
    </source>
</evidence>
<dbReference type="InterPro" id="IPR036514">
    <property type="entry name" value="SGNH_hydro_sf"/>
</dbReference>
<dbReference type="AlphaFoldDB" id="A0A453R6D4"/>
<dbReference type="PANTHER" id="PTHR45648:SF8">
    <property type="entry name" value="ZINC FINGER PROTEIN"/>
    <property type="match status" value="1"/>
</dbReference>
<dbReference type="STRING" id="200361.A0A453R6D4"/>
<keyword evidence="3" id="KW-0443">Lipid metabolism</keyword>
<dbReference type="Gene3D" id="3.40.50.1110">
    <property type="entry name" value="SGNH hydrolase"/>
    <property type="match status" value="1"/>
</dbReference>
<dbReference type="Proteomes" id="UP000015105">
    <property type="component" value="Chromosome 7D"/>
</dbReference>
<evidence type="ECO:0000256" key="3">
    <source>
        <dbReference type="ARBA" id="ARBA00022963"/>
    </source>
</evidence>
<reference evidence="4" key="4">
    <citation type="submission" date="2019-03" db="UniProtKB">
        <authorList>
            <consortium name="EnsemblPlants"/>
        </authorList>
    </citation>
    <scope>IDENTIFICATION</scope>
</reference>
<dbReference type="InterPro" id="IPR051058">
    <property type="entry name" value="GDSL_Est/Lipase"/>
</dbReference>
<dbReference type="GO" id="GO:0016042">
    <property type="term" value="P:lipid catabolic process"/>
    <property type="evidence" value="ECO:0007669"/>
    <property type="project" value="UniProtKB-KW"/>
</dbReference>
<comment type="similarity">
    <text evidence="1">Belongs to the 'GDSL' lipolytic enzyme family.</text>
</comment>
<evidence type="ECO:0008006" key="6">
    <source>
        <dbReference type="Google" id="ProtNLM"/>
    </source>
</evidence>
<organism evidence="4 5">
    <name type="scientific">Aegilops tauschii subsp. strangulata</name>
    <name type="common">Goatgrass</name>
    <dbReference type="NCBI Taxonomy" id="200361"/>
    <lineage>
        <taxon>Eukaryota</taxon>
        <taxon>Viridiplantae</taxon>
        <taxon>Streptophyta</taxon>
        <taxon>Embryophyta</taxon>
        <taxon>Tracheophyta</taxon>
        <taxon>Spermatophyta</taxon>
        <taxon>Magnoliopsida</taxon>
        <taxon>Liliopsida</taxon>
        <taxon>Poales</taxon>
        <taxon>Poaceae</taxon>
        <taxon>BOP clade</taxon>
        <taxon>Pooideae</taxon>
        <taxon>Triticodae</taxon>
        <taxon>Triticeae</taxon>
        <taxon>Triticinae</taxon>
        <taxon>Aegilops</taxon>
    </lineage>
</organism>
<keyword evidence="2" id="KW-0378">Hydrolase</keyword>